<name>A0A9Q1KJ06_9CARY</name>
<dbReference type="GO" id="GO:0005886">
    <property type="term" value="C:plasma membrane"/>
    <property type="evidence" value="ECO:0007669"/>
    <property type="project" value="UniProtKB-SubCell"/>
</dbReference>
<gene>
    <name evidence="9" type="ORF">Cgig2_010294</name>
</gene>
<evidence type="ECO:0000256" key="4">
    <source>
        <dbReference type="ARBA" id="ARBA00022448"/>
    </source>
</evidence>
<evidence type="ECO:0000313" key="9">
    <source>
        <dbReference type="EMBL" id="KAJ8443830.1"/>
    </source>
</evidence>
<dbReference type="GO" id="GO:0009734">
    <property type="term" value="P:auxin-activated signaling pathway"/>
    <property type="evidence" value="ECO:0007669"/>
    <property type="project" value="UniProtKB-KW"/>
</dbReference>
<comment type="similarity">
    <text evidence="3">Belongs to the BIG GRAIN 1 (BG1) plant protein family.</text>
</comment>
<dbReference type="PANTHER" id="PTHR33541:SF28">
    <property type="entry name" value="PROTEIN BIG GRAIN 1-LIKE A"/>
    <property type="match status" value="1"/>
</dbReference>
<evidence type="ECO:0000256" key="8">
    <source>
        <dbReference type="SAM" id="MobiDB-lite"/>
    </source>
</evidence>
<keyword evidence="7" id="KW-0927">Auxin signaling pathway</keyword>
<sequence length="406" mass="45472">MSNFEAVPFDHTHKRRAKTPSFSSILLDAIYRSIDADGDGGGVSGDASYHHHDYPTTTATAATSINKYMTSNYNHDCNSYLAGSKQRRSRMRSDNTFEALDLRHAIMIESWMERQEQQPQPYDHGTNNANDQNIRIVRQKSVPSKSTGWDTSTTRHFSKSRTNLASRSADSCFATPMKRELSSRIFTKTKSRAMKIYGDLKKPKSLQNQPISPGARIAAFINSIFRNSGDRKPNPPSPAPVSSSTPITSTCSSSSSFSRSCLSKTTSSARAKSSSSTRSVRFYPVSVIVDEDSRPCGHRSLHREDETPKSKFENNRNQSKCRREEEIDTLMKMIKRNCRDRAASSSFDNGGDDSNEEMNDGESCASSDLFELENLSSIGVSRYAEELPFYCKQKKKSIAKHQLKQT</sequence>
<reference evidence="9" key="1">
    <citation type="submission" date="2022-04" db="EMBL/GenBank/DDBJ databases">
        <title>Carnegiea gigantea Genome sequencing and assembly v2.</title>
        <authorList>
            <person name="Copetti D."/>
            <person name="Sanderson M.J."/>
            <person name="Burquez A."/>
            <person name="Wojciechowski M.F."/>
        </authorList>
    </citation>
    <scope>NUCLEOTIDE SEQUENCE</scope>
    <source>
        <strain evidence="9">SGP5-SGP5p</strain>
        <tissue evidence="9">Aerial part</tissue>
    </source>
</reference>
<evidence type="ECO:0000256" key="5">
    <source>
        <dbReference type="ARBA" id="ARBA00022475"/>
    </source>
</evidence>
<evidence type="ECO:0000256" key="1">
    <source>
        <dbReference type="ARBA" id="ARBA00002281"/>
    </source>
</evidence>
<comment type="function">
    <text evidence="1">Involved in auxin transport. Regulator of the auxin signaling pathway.</text>
</comment>
<keyword evidence="10" id="KW-1185">Reference proteome</keyword>
<feature type="region of interest" description="Disordered" evidence="8">
    <location>
        <begin position="341"/>
        <end position="363"/>
    </location>
</feature>
<dbReference type="EMBL" id="JAKOGI010000111">
    <property type="protein sequence ID" value="KAJ8443830.1"/>
    <property type="molecule type" value="Genomic_DNA"/>
</dbReference>
<dbReference type="Proteomes" id="UP001153076">
    <property type="component" value="Unassembled WGS sequence"/>
</dbReference>
<comment type="caution">
    <text evidence="9">The sequence shown here is derived from an EMBL/GenBank/DDBJ whole genome shotgun (WGS) entry which is preliminary data.</text>
</comment>
<proteinExistence type="inferred from homology"/>
<evidence type="ECO:0000313" key="10">
    <source>
        <dbReference type="Proteomes" id="UP001153076"/>
    </source>
</evidence>
<feature type="compositionally biased region" description="Low complexity" evidence="8">
    <location>
        <begin position="240"/>
        <end position="260"/>
    </location>
</feature>
<evidence type="ECO:0000256" key="7">
    <source>
        <dbReference type="ARBA" id="ARBA00023294"/>
    </source>
</evidence>
<keyword evidence="5" id="KW-1003">Cell membrane</keyword>
<dbReference type="OrthoDB" id="680041at2759"/>
<keyword evidence="4" id="KW-0813">Transport</keyword>
<accession>A0A9Q1KJ06</accession>
<evidence type="ECO:0000256" key="6">
    <source>
        <dbReference type="ARBA" id="ARBA00023136"/>
    </source>
</evidence>
<evidence type="ECO:0000256" key="2">
    <source>
        <dbReference type="ARBA" id="ARBA00004236"/>
    </source>
</evidence>
<keyword evidence="6" id="KW-0472">Membrane</keyword>
<evidence type="ECO:0000256" key="3">
    <source>
        <dbReference type="ARBA" id="ARBA00010067"/>
    </source>
</evidence>
<dbReference type="AlphaFoldDB" id="A0A9Q1KJ06"/>
<dbReference type="PANTHER" id="PTHR33541">
    <property type="entry name" value="PROTEIN BIG GRAIN 1-LIKE A-RELATED"/>
    <property type="match status" value="1"/>
</dbReference>
<feature type="region of interest" description="Disordered" evidence="8">
    <location>
        <begin position="141"/>
        <end position="161"/>
    </location>
</feature>
<evidence type="ECO:0008006" key="11">
    <source>
        <dbReference type="Google" id="ProtNLM"/>
    </source>
</evidence>
<comment type="subcellular location">
    <subcellularLocation>
        <location evidence="2">Cell membrane</location>
    </subcellularLocation>
</comment>
<feature type="compositionally biased region" description="Basic and acidic residues" evidence="8">
    <location>
        <begin position="302"/>
        <end position="314"/>
    </location>
</feature>
<protein>
    <recommendedName>
        <fullName evidence="11">Protein BIG GRAIN 1-like B</fullName>
    </recommendedName>
</protein>
<feature type="region of interest" description="Disordered" evidence="8">
    <location>
        <begin position="226"/>
        <end position="260"/>
    </location>
</feature>
<feature type="compositionally biased region" description="Acidic residues" evidence="8">
    <location>
        <begin position="350"/>
        <end position="360"/>
    </location>
</feature>
<feature type="region of interest" description="Disordered" evidence="8">
    <location>
        <begin position="293"/>
        <end position="320"/>
    </location>
</feature>
<dbReference type="InterPro" id="IPR039621">
    <property type="entry name" value="BG1-like"/>
</dbReference>
<organism evidence="9 10">
    <name type="scientific">Carnegiea gigantea</name>
    <dbReference type="NCBI Taxonomy" id="171969"/>
    <lineage>
        <taxon>Eukaryota</taxon>
        <taxon>Viridiplantae</taxon>
        <taxon>Streptophyta</taxon>
        <taxon>Embryophyta</taxon>
        <taxon>Tracheophyta</taxon>
        <taxon>Spermatophyta</taxon>
        <taxon>Magnoliopsida</taxon>
        <taxon>eudicotyledons</taxon>
        <taxon>Gunneridae</taxon>
        <taxon>Pentapetalae</taxon>
        <taxon>Caryophyllales</taxon>
        <taxon>Cactineae</taxon>
        <taxon>Cactaceae</taxon>
        <taxon>Cactoideae</taxon>
        <taxon>Echinocereeae</taxon>
        <taxon>Carnegiea</taxon>
    </lineage>
</organism>